<gene>
    <name evidence="5" type="ORF">ACFO3F_08920</name>
</gene>
<accession>A0ABV9DAV8</accession>
<comment type="caution">
    <text evidence="5">The sequence shown here is derived from an EMBL/GenBank/DDBJ whole genome shotgun (WGS) entry which is preliminary data.</text>
</comment>
<proteinExistence type="predicted"/>
<dbReference type="InterPro" id="IPR029028">
    <property type="entry name" value="Alpha/beta_knot_MTases"/>
</dbReference>
<dbReference type="InterPro" id="IPR006795">
    <property type="entry name" value="Thiostrepton-R_Mease_TSNR_N"/>
</dbReference>
<dbReference type="Pfam" id="PF00588">
    <property type="entry name" value="SpoU_methylase"/>
    <property type="match status" value="1"/>
</dbReference>
<dbReference type="EMBL" id="JBHSGF010000005">
    <property type="protein sequence ID" value="MFC4555369.1"/>
    <property type="molecule type" value="Genomic_DNA"/>
</dbReference>
<organism evidence="5 6">
    <name type="scientific">Georgenia faecalis</name>
    <dbReference type="NCBI Taxonomy" id="2483799"/>
    <lineage>
        <taxon>Bacteria</taxon>
        <taxon>Bacillati</taxon>
        <taxon>Actinomycetota</taxon>
        <taxon>Actinomycetes</taxon>
        <taxon>Micrococcales</taxon>
        <taxon>Bogoriellaceae</taxon>
        <taxon>Georgenia</taxon>
    </lineage>
</organism>
<keyword evidence="2" id="KW-0808">Transferase</keyword>
<dbReference type="GO" id="GO:0008168">
    <property type="term" value="F:methyltransferase activity"/>
    <property type="evidence" value="ECO:0007669"/>
    <property type="project" value="UniProtKB-KW"/>
</dbReference>
<evidence type="ECO:0000256" key="1">
    <source>
        <dbReference type="ARBA" id="ARBA00022603"/>
    </source>
</evidence>
<dbReference type="PANTHER" id="PTHR43191:SF2">
    <property type="entry name" value="RRNA METHYLTRANSFERASE 3, MITOCHONDRIAL"/>
    <property type="match status" value="1"/>
</dbReference>
<evidence type="ECO:0000259" key="4">
    <source>
        <dbReference type="Pfam" id="PF04705"/>
    </source>
</evidence>
<evidence type="ECO:0000313" key="6">
    <source>
        <dbReference type="Proteomes" id="UP001595955"/>
    </source>
</evidence>
<evidence type="ECO:0000259" key="3">
    <source>
        <dbReference type="Pfam" id="PF00588"/>
    </source>
</evidence>
<dbReference type="Gene3D" id="3.40.1280.10">
    <property type="match status" value="1"/>
</dbReference>
<dbReference type="InterPro" id="IPR029064">
    <property type="entry name" value="Ribosomal_eL30-like_sf"/>
</dbReference>
<dbReference type="Proteomes" id="UP001595955">
    <property type="component" value="Unassembled WGS sequence"/>
</dbReference>
<dbReference type="GO" id="GO:0032259">
    <property type="term" value="P:methylation"/>
    <property type="evidence" value="ECO:0007669"/>
    <property type="project" value="UniProtKB-KW"/>
</dbReference>
<reference evidence="6" key="1">
    <citation type="journal article" date="2019" name="Int. J. Syst. Evol. Microbiol.">
        <title>The Global Catalogue of Microorganisms (GCM) 10K type strain sequencing project: providing services to taxonomists for standard genome sequencing and annotation.</title>
        <authorList>
            <consortium name="The Broad Institute Genomics Platform"/>
            <consortium name="The Broad Institute Genome Sequencing Center for Infectious Disease"/>
            <person name="Wu L."/>
            <person name="Ma J."/>
        </authorList>
    </citation>
    <scope>NUCLEOTIDE SEQUENCE [LARGE SCALE GENOMIC DNA]</scope>
    <source>
        <strain evidence="6">JCM 3369</strain>
    </source>
</reference>
<feature type="domain" description="tRNA/rRNA methyltransferase SpoU type" evidence="3">
    <location>
        <begin position="111"/>
        <end position="251"/>
    </location>
</feature>
<protein>
    <submittedName>
        <fullName evidence="5">TrmH family RNA methyltransferase</fullName>
    </submittedName>
</protein>
<evidence type="ECO:0000256" key="2">
    <source>
        <dbReference type="ARBA" id="ARBA00022679"/>
    </source>
</evidence>
<dbReference type="InterPro" id="IPR051259">
    <property type="entry name" value="rRNA_Methyltransferase"/>
</dbReference>
<feature type="domain" description="Thiostrepton-resistance methylase N-terminal" evidence="4">
    <location>
        <begin position="2"/>
        <end position="105"/>
    </location>
</feature>
<keyword evidence="6" id="KW-1185">Reference proteome</keyword>
<dbReference type="RefSeq" id="WP_164471371.1">
    <property type="nucleotide sequence ID" value="NZ_CP033325.1"/>
</dbReference>
<dbReference type="SUPFAM" id="SSF75217">
    <property type="entry name" value="alpha/beta knot"/>
    <property type="match status" value="1"/>
</dbReference>
<sequence>MITSAHHPLARRVAEVLRTPPADQRTIVIDDVENIAQAVACGIRLDAVYVADTLGDVVLPPGASRATPVHRISARASTALFGVDKRARVFALAPRPAPATLEDLLHRDGDVVVLDGVRLAGNIGAVTRSACALGAAGVVLLDSRLASTMDRRLIRASRGLVFALPVVLSTREDLAAFVRRHGIPVVGLGAGASAPLRAIGAVRERVAIVAGSERAGLSAEVGSLAAHNYAIPMDPRVESFNVSVATAIALYERRCGNRR</sequence>
<dbReference type="Pfam" id="PF04705">
    <property type="entry name" value="TSNR_N"/>
    <property type="match status" value="1"/>
</dbReference>
<keyword evidence="1 5" id="KW-0489">Methyltransferase</keyword>
<dbReference type="PANTHER" id="PTHR43191">
    <property type="entry name" value="RRNA METHYLTRANSFERASE 3"/>
    <property type="match status" value="1"/>
</dbReference>
<dbReference type="Gene3D" id="3.30.1330.30">
    <property type="match status" value="1"/>
</dbReference>
<dbReference type="InterPro" id="IPR001537">
    <property type="entry name" value="SpoU_MeTrfase"/>
</dbReference>
<dbReference type="InterPro" id="IPR029026">
    <property type="entry name" value="tRNA_m1G_MTases_N"/>
</dbReference>
<evidence type="ECO:0000313" key="5">
    <source>
        <dbReference type="EMBL" id="MFC4555369.1"/>
    </source>
</evidence>
<name>A0ABV9DAV8_9MICO</name>